<accession>A0ABR1FUT9</accession>
<dbReference type="PANTHER" id="PTHR11001">
    <property type="entry name" value="MITOCHONDRIAL FISSION PROCESS PROTEIN 1"/>
    <property type="match status" value="1"/>
</dbReference>
<dbReference type="InterPro" id="IPR019560">
    <property type="entry name" value="Mitochondrial_18_kDa_protein"/>
</dbReference>
<protein>
    <recommendedName>
        <fullName evidence="2">Mitochondrial fission process protein 1</fullName>
    </recommendedName>
    <alternativeName>
        <fullName evidence="3">Mitochondrial 18 kDa protein</fullName>
    </alternativeName>
</protein>
<evidence type="ECO:0000256" key="1">
    <source>
        <dbReference type="ARBA" id="ARBA00009224"/>
    </source>
</evidence>
<proteinExistence type="inferred from homology"/>
<dbReference type="PANTHER" id="PTHR11001:SF2">
    <property type="entry name" value="MITOCHONDRIAL FISSION PROCESS PROTEIN 1"/>
    <property type="match status" value="1"/>
</dbReference>
<comment type="caution">
    <text evidence="4">The sequence shown here is derived from an EMBL/GenBank/DDBJ whole genome shotgun (WGS) entry which is preliminary data.</text>
</comment>
<reference evidence="4 5" key="1">
    <citation type="submission" date="2024-03" db="EMBL/GenBank/DDBJ databases">
        <title>Aureococcus anophagefferens CCMP1851 and Kratosvirus quantuckense: Draft genome of a second virus-susceptible host strain in the model system.</title>
        <authorList>
            <person name="Chase E."/>
            <person name="Truchon A.R."/>
            <person name="Schepens W."/>
            <person name="Wilhelm S.W."/>
        </authorList>
    </citation>
    <scope>NUCLEOTIDE SEQUENCE [LARGE SCALE GENOMIC DNA]</scope>
    <source>
        <strain evidence="4 5">CCMP1851</strain>
    </source>
</reference>
<sequence length="143" mass="15273">MAVDASRDPVAKEVDIYRDTPVRFLGYANEIGESFKPMVPRAFYFGSYAVACTYVAADAKHKFDADGDVRHGVDALVWQALASVAVPGVVVNRVVALAGKATARPFVPTLCGLGCIPFIIKPIDALVDAAMDATIRPFLLDDG</sequence>
<gene>
    <name evidence="4" type="primary">MTFP1</name>
    <name evidence="4" type="ORF">SO694_00027265</name>
</gene>
<dbReference type="EMBL" id="JBBJCI010000226">
    <property type="protein sequence ID" value="KAK7239131.1"/>
    <property type="molecule type" value="Genomic_DNA"/>
</dbReference>
<organism evidence="4 5">
    <name type="scientific">Aureococcus anophagefferens</name>
    <name type="common">Harmful bloom alga</name>
    <dbReference type="NCBI Taxonomy" id="44056"/>
    <lineage>
        <taxon>Eukaryota</taxon>
        <taxon>Sar</taxon>
        <taxon>Stramenopiles</taxon>
        <taxon>Ochrophyta</taxon>
        <taxon>Pelagophyceae</taxon>
        <taxon>Pelagomonadales</taxon>
        <taxon>Pelagomonadaceae</taxon>
        <taxon>Aureococcus</taxon>
    </lineage>
</organism>
<evidence type="ECO:0000313" key="5">
    <source>
        <dbReference type="Proteomes" id="UP001363151"/>
    </source>
</evidence>
<comment type="similarity">
    <text evidence="1">Belongs to the MTFP1 family.</text>
</comment>
<evidence type="ECO:0000256" key="3">
    <source>
        <dbReference type="ARBA" id="ARBA00029631"/>
    </source>
</evidence>
<dbReference type="Proteomes" id="UP001363151">
    <property type="component" value="Unassembled WGS sequence"/>
</dbReference>
<name>A0ABR1FUT9_AURAN</name>
<evidence type="ECO:0000313" key="4">
    <source>
        <dbReference type="EMBL" id="KAK7239131.1"/>
    </source>
</evidence>
<keyword evidence="5" id="KW-1185">Reference proteome</keyword>
<evidence type="ECO:0000256" key="2">
    <source>
        <dbReference type="ARBA" id="ARBA00017835"/>
    </source>
</evidence>
<dbReference type="Pfam" id="PF10558">
    <property type="entry name" value="MTP18"/>
    <property type="match status" value="1"/>
</dbReference>